<dbReference type="Proteomes" id="UP001249851">
    <property type="component" value="Unassembled WGS sequence"/>
</dbReference>
<keyword evidence="3" id="KW-1185">Reference proteome</keyword>
<keyword evidence="1" id="KW-0175">Coiled coil</keyword>
<organism evidence="2 3">
    <name type="scientific">Acropora cervicornis</name>
    <name type="common">Staghorn coral</name>
    <dbReference type="NCBI Taxonomy" id="6130"/>
    <lineage>
        <taxon>Eukaryota</taxon>
        <taxon>Metazoa</taxon>
        <taxon>Cnidaria</taxon>
        <taxon>Anthozoa</taxon>
        <taxon>Hexacorallia</taxon>
        <taxon>Scleractinia</taxon>
        <taxon>Astrocoeniina</taxon>
        <taxon>Acroporidae</taxon>
        <taxon>Acropora</taxon>
    </lineage>
</organism>
<name>A0AAD9UQY4_ACRCE</name>
<protein>
    <submittedName>
        <fullName evidence="2">Uncharacterized protein</fullName>
    </submittedName>
</protein>
<comment type="caution">
    <text evidence="2">The sequence shown here is derived from an EMBL/GenBank/DDBJ whole genome shotgun (WGS) entry which is preliminary data.</text>
</comment>
<accession>A0AAD9UQY4</accession>
<feature type="non-terminal residue" evidence="2">
    <location>
        <position position="176"/>
    </location>
</feature>
<proteinExistence type="predicted"/>
<reference evidence="2" key="2">
    <citation type="journal article" date="2023" name="Science">
        <title>Genomic signatures of disease resistance in endangered staghorn corals.</title>
        <authorList>
            <person name="Vollmer S.V."/>
            <person name="Selwyn J.D."/>
            <person name="Despard B.A."/>
            <person name="Roesel C.L."/>
        </authorList>
    </citation>
    <scope>NUCLEOTIDE SEQUENCE</scope>
    <source>
        <strain evidence="2">K2</strain>
    </source>
</reference>
<sequence>MQIMRHELDENPVFIDTSMIVLIGCKSVLDKQPAEKERKTIQQDVLQKIDDSLKSFMEYQQQADRLFLEAERERERKEEEREEKRWKEDQELFLKLAKSAEGEENWSTFNKSTVSTVRGVSRDFHLVPKLRRDIHRLHPLNLGKARKHEKSRNFRFNVLSSDGQVNKSLEQNFNNA</sequence>
<reference evidence="2" key="1">
    <citation type="journal article" date="2023" name="G3 (Bethesda)">
        <title>Whole genome assembly and annotation of the endangered Caribbean coral Acropora cervicornis.</title>
        <authorList>
            <person name="Selwyn J.D."/>
            <person name="Vollmer S.V."/>
        </authorList>
    </citation>
    <scope>NUCLEOTIDE SEQUENCE</scope>
    <source>
        <strain evidence="2">K2</strain>
    </source>
</reference>
<evidence type="ECO:0000313" key="2">
    <source>
        <dbReference type="EMBL" id="KAK2546694.1"/>
    </source>
</evidence>
<dbReference type="EMBL" id="JARQWQ010000331">
    <property type="protein sequence ID" value="KAK2546694.1"/>
    <property type="molecule type" value="Genomic_DNA"/>
</dbReference>
<gene>
    <name evidence="2" type="ORF">P5673_033691</name>
</gene>
<feature type="coiled-coil region" evidence="1">
    <location>
        <begin position="56"/>
        <end position="90"/>
    </location>
</feature>
<evidence type="ECO:0000256" key="1">
    <source>
        <dbReference type="SAM" id="Coils"/>
    </source>
</evidence>
<evidence type="ECO:0000313" key="3">
    <source>
        <dbReference type="Proteomes" id="UP001249851"/>
    </source>
</evidence>
<dbReference type="AlphaFoldDB" id="A0AAD9UQY4"/>